<feature type="coiled-coil region" evidence="2">
    <location>
        <begin position="222"/>
        <end position="249"/>
    </location>
</feature>
<comment type="cofactor">
    <cofactor evidence="1">
        <name>pantetheine 4'-phosphate</name>
        <dbReference type="ChEBI" id="CHEBI:47942"/>
    </cofactor>
</comment>
<dbReference type="GO" id="GO:0047527">
    <property type="term" value="F:2,3-dihydroxybenzoate-serine ligase activity"/>
    <property type="evidence" value="ECO:0007669"/>
    <property type="project" value="TreeGrafter"/>
</dbReference>
<dbReference type="EMBL" id="FQVN01000004">
    <property type="protein sequence ID" value="SHF54105.1"/>
    <property type="molecule type" value="Genomic_DNA"/>
</dbReference>
<dbReference type="InterPro" id="IPR036736">
    <property type="entry name" value="ACP-like_sf"/>
</dbReference>
<dbReference type="Gene3D" id="3.40.50.1820">
    <property type="entry name" value="alpha/beta hydrolase"/>
    <property type="match status" value="1"/>
</dbReference>
<evidence type="ECO:0000256" key="2">
    <source>
        <dbReference type="SAM" id="Coils"/>
    </source>
</evidence>
<proteinExistence type="predicted"/>
<dbReference type="Gene3D" id="3.40.50.12780">
    <property type="entry name" value="N-terminal domain of ligase-like"/>
    <property type="match status" value="1"/>
</dbReference>
<protein>
    <submittedName>
        <fullName evidence="4">Non-ribosomal peptide synthetase component F</fullName>
    </submittedName>
</protein>
<dbReference type="InterPro" id="IPR023213">
    <property type="entry name" value="CAT-like_dom_sf"/>
</dbReference>
<dbReference type="Gene3D" id="3.30.559.30">
    <property type="entry name" value="Nonribosomal peptide synthetase, condensation domain"/>
    <property type="match status" value="1"/>
</dbReference>
<keyword evidence="2" id="KW-0175">Coiled coil</keyword>
<dbReference type="GO" id="GO:0009366">
    <property type="term" value="C:enterobactin synthetase complex"/>
    <property type="evidence" value="ECO:0007669"/>
    <property type="project" value="TreeGrafter"/>
</dbReference>
<dbReference type="OrthoDB" id="2472181at2"/>
<dbReference type="GO" id="GO:0008610">
    <property type="term" value="P:lipid biosynthetic process"/>
    <property type="evidence" value="ECO:0007669"/>
    <property type="project" value="UniProtKB-ARBA"/>
</dbReference>
<name>A0A1M5CH66_STRHI</name>
<dbReference type="SUPFAM" id="SSF52777">
    <property type="entry name" value="CoA-dependent acyltransferases"/>
    <property type="match status" value="2"/>
</dbReference>
<dbReference type="SUPFAM" id="SSF47336">
    <property type="entry name" value="ACP-like"/>
    <property type="match status" value="1"/>
</dbReference>
<dbReference type="STRING" id="2017.SAMN05444320_10426"/>
<dbReference type="Pfam" id="PF00550">
    <property type="entry name" value="PP-binding"/>
    <property type="match status" value="1"/>
</dbReference>
<dbReference type="RefSeq" id="WP_073482836.1">
    <property type="nucleotide sequence ID" value="NZ_FQVN01000004.1"/>
</dbReference>
<dbReference type="Proteomes" id="UP000184501">
    <property type="component" value="Unassembled WGS sequence"/>
</dbReference>
<keyword evidence="5" id="KW-1185">Reference proteome</keyword>
<dbReference type="PANTHER" id="PTHR45527">
    <property type="entry name" value="NONRIBOSOMAL PEPTIDE SYNTHETASE"/>
    <property type="match status" value="1"/>
</dbReference>
<dbReference type="SUPFAM" id="SSF56801">
    <property type="entry name" value="Acetyl-CoA synthetase-like"/>
    <property type="match status" value="1"/>
</dbReference>
<dbReference type="InterPro" id="IPR042099">
    <property type="entry name" value="ANL_N_sf"/>
</dbReference>
<dbReference type="Gene3D" id="3.30.559.10">
    <property type="entry name" value="Chloramphenicol acetyltransferase-like domain"/>
    <property type="match status" value="1"/>
</dbReference>
<evidence type="ECO:0000259" key="3">
    <source>
        <dbReference type="PROSITE" id="PS50075"/>
    </source>
</evidence>
<dbReference type="PANTHER" id="PTHR45527:SF1">
    <property type="entry name" value="FATTY ACID SYNTHASE"/>
    <property type="match status" value="1"/>
</dbReference>
<evidence type="ECO:0000256" key="1">
    <source>
        <dbReference type="ARBA" id="ARBA00001957"/>
    </source>
</evidence>
<dbReference type="GO" id="GO:0031177">
    <property type="term" value="F:phosphopantetheine binding"/>
    <property type="evidence" value="ECO:0007669"/>
    <property type="project" value="TreeGrafter"/>
</dbReference>
<dbReference type="GO" id="GO:0043041">
    <property type="term" value="P:amino acid activation for nonribosomal peptide biosynthetic process"/>
    <property type="evidence" value="ECO:0007669"/>
    <property type="project" value="TreeGrafter"/>
</dbReference>
<dbReference type="GO" id="GO:0009239">
    <property type="term" value="P:enterobactin biosynthetic process"/>
    <property type="evidence" value="ECO:0007669"/>
    <property type="project" value="TreeGrafter"/>
</dbReference>
<feature type="domain" description="Carrier" evidence="3">
    <location>
        <begin position="988"/>
        <end position="1064"/>
    </location>
</feature>
<dbReference type="CDD" id="cd19531">
    <property type="entry name" value="LCL_NRPS-like"/>
    <property type="match status" value="1"/>
</dbReference>
<dbReference type="Pfam" id="PF00501">
    <property type="entry name" value="AMP-binding"/>
    <property type="match status" value="1"/>
</dbReference>
<dbReference type="InterPro" id="IPR001242">
    <property type="entry name" value="Condensation_dom"/>
</dbReference>
<accession>A0A1M5CH66</accession>
<reference evidence="4 5" key="1">
    <citation type="submission" date="2016-11" db="EMBL/GenBank/DDBJ databases">
        <authorList>
            <person name="Jaros S."/>
            <person name="Januszkiewicz K."/>
            <person name="Wedrychowicz H."/>
        </authorList>
    </citation>
    <scope>NUCLEOTIDE SEQUENCE [LARGE SCALE GENOMIC DNA]</scope>
    <source>
        <strain evidence="4 5">DSM 44523</strain>
    </source>
</reference>
<dbReference type="GO" id="GO:0005829">
    <property type="term" value="C:cytosol"/>
    <property type="evidence" value="ECO:0007669"/>
    <property type="project" value="TreeGrafter"/>
</dbReference>
<sequence>MRRAAVTHHTSLGPVARWWRRLWSRVRGEGTAREERPVPLALPRDRPLPLSLTQESEWVFAREAAGEDWHQPTLPRLVGSLHPVALSLAVRAVVDRHESMRTRFPVVDGEAVQVVDPPGALTAPLVDLSGLDPEARSAAVGRIEEEAATHHFDMAGASLVRVALLRLDPAEHGLLLCVPHLVADLWSMAVLTSDLRASYQAIAQGRPVELPPVAQPADVGARERAHWTAERAERELRRWRERLDGRTALALPTDHPRPTGRHLTCFCVGDSLDVELSERVRQLGREQGATLYVTMLAAFHALLARYCSAERPVTYSSSAGRRSRLVENVVGAFSDYLIVVGDCSGDPTFEDLLARTRIEYFRAHDHQRLPFPLLVQGVDPERALRPNLLEQVGFSVHNTPPAVLELGSDVAVENFGTEPPEDEECAWTADLVFEVYDYGAGEIQVDLTLNKELFEPVAGEQWFERYRKVLDQVTADPGLRLSSLDILLPEDETPDVEEESTSSPAGTVVEALRERLTLTPDAIAVRHEERFLTFAGLARQAGALASRLSDMSPEVGRPVLVALADPLDQVVATTAVLLAGHVPIGSSSPQWTDERFRDVVEVLGSPLAIGRGEVTAKWGVPDADTLDLDRLGSAPRRQVVPPAHPELLAALRPATEKARLVMTPHRALLADAAAFADTAGLGVGIRVAATEDRAADVALALVSGATVVVPSGQPDPAQIDVAVATADQWRRLLATGIRASGTEAWCGPAPVPARLVAGLADAGFLVRGRHGWPEVGTTLTSARLDEPAALERGVGTLGQVVSGRRVSLVDSRGNPCAVGVPGELTAPAVASGYLGEPGATADRFVPDPTGTGGRRHRGDVRVLRTNQGTLELAAPVPGHVAFGGRLLDVELIEQTLAECDGVTEALATVQDWPNSFGLPTPTLVAWLTGSRKPTEGEVWEHARHRLPPHHLPTVLAWLPPDDLARARVAPGTLPSPTEALRLPIGTEPPRTETERALAPLWASVLGGKETPRRDEHFFRAGGRVIDAVRLVDAIEREWGIDVSVSAFLAAPRLAELAELIEHSAGGRPPRTVHTVLTEAEASP</sequence>
<dbReference type="InterPro" id="IPR009081">
    <property type="entry name" value="PP-bd_ACP"/>
</dbReference>
<dbReference type="InterPro" id="IPR029058">
    <property type="entry name" value="AB_hydrolase_fold"/>
</dbReference>
<organism evidence="4 5">
    <name type="scientific">Streptoalloteichus hindustanus</name>
    <dbReference type="NCBI Taxonomy" id="2017"/>
    <lineage>
        <taxon>Bacteria</taxon>
        <taxon>Bacillati</taxon>
        <taxon>Actinomycetota</taxon>
        <taxon>Actinomycetes</taxon>
        <taxon>Pseudonocardiales</taxon>
        <taxon>Pseudonocardiaceae</taxon>
        <taxon>Streptoalloteichus</taxon>
    </lineage>
</organism>
<dbReference type="InterPro" id="IPR000873">
    <property type="entry name" value="AMP-dep_synth/lig_dom"/>
</dbReference>
<evidence type="ECO:0000313" key="4">
    <source>
        <dbReference type="EMBL" id="SHF54105.1"/>
    </source>
</evidence>
<evidence type="ECO:0000313" key="5">
    <source>
        <dbReference type="Proteomes" id="UP000184501"/>
    </source>
</evidence>
<dbReference type="PROSITE" id="PS50075">
    <property type="entry name" value="CARRIER"/>
    <property type="match status" value="1"/>
</dbReference>
<dbReference type="Pfam" id="PF00668">
    <property type="entry name" value="Condensation"/>
    <property type="match status" value="1"/>
</dbReference>
<gene>
    <name evidence="4" type="ORF">SAMN05444320_10426</name>
</gene>
<dbReference type="AlphaFoldDB" id="A0A1M5CH66"/>